<feature type="transmembrane region" description="Helical" evidence="1">
    <location>
        <begin position="12"/>
        <end position="31"/>
    </location>
</feature>
<proteinExistence type="predicted"/>
<keyword evidence="1" id="KW-0472">Membrane</keyword>
<dbReference type="AlphaFoldDB" id="A0AAW0BEQ9"/>
<dbReference type="Proteomes" id="UP001383192">
    <property type="component" value="Unassembled WGS sequence"/>
</dbReference>
<gene>
    <name evidence="2" type="ORF">VNI00_016300</name>
</gene>
<keyword evidence="3" id="KW-1185">Reference proteome</keyword>
<evidence type="ECO:0000313" key="3">
    <source>
        <dbReference type="Proteomes" id="UP001383192"/>
    </source>
</evidence>
<keyword evidence="1" id="KW-0812">Transmembrane</keyword>
<feature type="transmembrane region" description="Helical" evidence="1">
    <location>
        <begin position="132"/>
        <end position="154"/>
    </location>
</feature>
<evidence type="ECO:0000256" key="1">
    <source>
        <dbReference type="SAM" id="Phobius"/>
    </source>
</evidence>
<name>A0AAW0BEQ9_9AGAR</name>
<keyword evidence="1" id="KW-1133">Transmembrane helix</keyword>
<organism evidence="2 3">
    <name type="scientific">Paramarasmius palmivorus</name>
    <dbReference type="NCBI Taxonomy" id="297713"/>
    <lineage>
        <taxon>Eukaryota</taxon>
        <taxon>Fungi</taxon>
        <taxon>Dikarya</taxon>
        <taxon>Basidiomycota</taxon>
        <taxon>Agaricomycotina</taxon>
        <taxon>Agaricomycetes</taxon>
        <taxon>Agaricomycetidae</taxon>
        <taxon>Agaricales</taxon>
        <taxon>Marasmiineae</taxon>
        <taxon>Marasmiaceae</taxon>
        <taxon>Paramarasmius</taxon>
    </lineage>
</organism>
<feature type="transmembrane region" description="Helical" evidence="1">
    <location>
        <begin position="37"/>
        <end position="60"/>
    </location>
</feature>
<evidence type="ECO:0000313" key="2">
    <source>
        <dbReference type="EMBL" id="KAK7024449.1"/>
    </source>
</evidence>
<dbReference type="EMBL" id="JAYKXP010000124">
    <property type="protein sequence ID" value="KAK7024449.1"/>
    <property type="molecule type" value="Genomic_DNA"/>
</dbReference>
<feature type="transmembrane region" description="Helical" evidence="1">
    <location>
        <begin position="87"/>
        <end position="109"/>
    </location>
</feature>
<accession>A0AAW0BEQ9</accession>
<sequence length="231" mass="25845">MFTFDFLPTSLLLFAFISSLFALIAFILALINFCVEVAVVSSLSAFATLGYQFSLVILAYREHQQRRADAIFFTRSARRRAGPTHRYYTMAGIIWGLWLCAMWIISFGVNTQVTVNGMSSIRLEDRNNDWNLGIQVAVSCFAGFEALVVGAMCIHNMLARKKAPVVDKETPTIEKSVSRTSSDRKSIASSRFSIDSIDAIPRARTKVGMKQLALLRGKVSRPVFNLAKYRP</sequence>
<comment type="caution">
    <text evidence="2">The sequence shown here is derived from an EMBL/GenBank/DDBJ whole genome shotgun (WGS) entry which is preliminary data.</text>
</comment>
<reference evidence="2 3" key="1">
    <citation type="submission" date="2024-01" db="EMBL/GenBank/DDBJ databases">
        <title>A draft genome for a cacao thread blight-causing isolate of Paramarasmius palmivorus.</title>
        <authorList>
            <person name="Baruah I.K."/>
            <person name="Bukari Y."/>
            <person name="Amoako-Attah I."/>
            <person name="Meinhardt L.W."/>
            <person name="Bailey B.A."/>
            <person name="Cohen S.P."/>
        </authorList>
    </citation>
    <scope>NUCLEOTIDE SEQUENCE [LARGE SCALE GENOMIC DNA]</scope>
    <source>
        <strain evidence="2 3">GH-12</strain>
    </source>
</reference>
<protein>
    <submittedName>
        <fullName evidence="2">Uncharacterized protein</fullName>
    </submittedName>
</protein>